<comment type="cofactor">
    <cofactor evidence="1">
        <name>FAD</name>
        <dbReference type="ChEBI" id="CHEBI:57692"/>
    </cofactor>
</comment>
<comment type="subunit">
    <text evidence="8">Component of the Ubi complex metabolon, which regroups five ubiquinone biosynthesis proteins (UbiE, UbiF, UbiG, UbiH and UbiI) and two accessory factors (UbiK and the lipid-binding protein UbiJ).</text>
</comment>
<dbReference type="InterPro" id="IPR051205">
    <property type="entry name" value="UbiH/COQ6_monooxygenase"/>
</dbReference>
<sequence length="413" mass="45411">MNNINTTDIIIIGGGLVGATLALALAKTTSLSIALVDASPIPIEKPDTSTAVFDNRVSALTHASYKLLDNLGAWNAIQQSRVQPFQHMMVWDAEGTGQVNFDADLVQQQQLGYIAENSVIVSALHQQLSQYDSIKLIPNSSFSELVENSAEQVVIKLATGQQLKAKLAVAADGAHSKLRSQANIPLSEQDYRHHSLVSTIQAEHYHNDTAYQAFLPSGPLALLPLASQQNQHFVSIVWSSFPDHIQHLKTIDEEAFLSELYAATEGCLGQLISCSERVSFPLRYRHAQCYHNDRVVLIGDAGHTIHPLAGQGVNLGLLDAAVLAEEIQQASQRGGSYSNPHILERYERRRRGHNLLIATAMQGFQELFHHDNLALRVLRNKGMKLVDGLAPLKQKLIQQAMLIDNNQLPELAQ</sequence>
<keyword evidence="7" id="KW-0503">Monooxygenase</keyword>
<accession>A0A853HWL2</accession>
<name>A0A853HWL2_9GAMM</name>
<keyword evidence="4" id="KW-0285">Flavoprotein</keyword>
<dbReference type="InterPro" id="IPR036188">
    <property type="entry name" value="FAD/NAD-bd_sf"/>
</dbReference>
<dbReference type="GO" id="GO:0004497">
    <property type="term" value="F:monooxygenase activity"/>
    <property type="evidence" value="ECO:0007669"/>
    <property type="project" value="UniProtKB-KW"/>
</dbReference>
<dbReference type="FunFam" id="3.50.50.60:FF:000021">
    <property type="entry name" value="Ubiquinone biosynthesis monooxygenase COQ6"/>
    <property type="match status" value="1"/>
</dbReference>
<organism evidence="10 11">
    <name type="scientific">Spartinivicinus marinus</name>
    <dbReference type="NCBI Taxonomy" id="2994442"/>
    <lineage>
        <taxon>Bacteria</taxon>
        <taxon>Pseudomonadati</taxon>
        <taxon>Pseudomonadota</taxon>
        <taxon>Gammaproteobacteria</taxon>
        <taxon>Oceanospirillales</taxon>
        <taxon>Zooshikellaceae</taxon>
        <taxon>Spartinivicinus</taxon>
    </lineage>
</organism>
<evidence type="ECO:0000256" key="5">
    <source>
        <dbReference type="ARBA" id="ARBA00022827"/>
    </source>
</evidence>
<keyword evidence="11" id="KW-1185">Reference proteome</keyword>
<keyword evidence="10" id="KW-0830">Ubiquinone</keyword>
<dbReference type="PANTHER" id="PTHR43876">
    <property type="entry name" value="UBIQUINONE BIOSYNTHESIS MONOOXYGENASE COQ6, MITOCHONDRIAL"/>
    <property type="match status" value="1"/>
</dbReference>
<evidence type="ECO:0000256" key="1">
    <source>
        <dbReference type="ARBA" id="ARBA00001974"/>
    </source>
</evidence>
<evidence type="ECO:0000256" key="4">
    <source>
        <dbReference type="ARBA" id="ARBA00022630"/>
    </source>
</evidence>
<evidence type="ECO:0000256" key="3">
    <source>
        <dbReference type="ARBA" id="ARBA00005349"/>
    </source>
</evidence>
<dbReference type="UniPathway" id="UPA00232"/>
<comment type="similarity">
    <text evidence="3">Belongs to the UbiH/COQ6 family.</text>
</comment>
<dbReference type="GO" id="GO:0006744">
    <property type="term" value="P:ubiquinone biosynthetic process"/>
    <property type="evidence" value="ECO:0007669"/>
    <property type="project" value="UniProtKB-UniPathway"/>
</dbReference>
<dbReference type="GO" id="GO:0071949">
    <property type="term" value="F:FAD binding"/>
    <property type="evidence" value="ECO:0007669"/>
    <property type="project" value="InterPro"/>
</dbReference>
<dbReference type="PROSITE" id="PS01304">
    <property type="entry name" value="UBIH"/>
    <property type="match status" value="1"/>
</dbReference>
<dbReference type="Proteomes" id="UP000569732">
    <property type="component" value="Unassembled WGS sequence"/>
</dbReference>
<dbReference type="InterPro" id="IPR010971">
    <property type="entry name" value="UbiH/COQ6"/>
</dbReference>
<dbReference type="GO" id="GO:0110142">
    <property type="term" value="C:ubiquinone biosynthesis complex"/>
    <property type="evidence" value="ECO:0007669"/>
    <property type="project" value="UniProtKB-ARBA"/>
</dbReference>
<evidence type="ECO:0000256" key="6">
    <source>
        <dbReference type="ARBA" id="ARBA00023002"/>
    </source>
</evidence>
<evidence type="ECO:0000313" key="10">
    <source>
        <dbReference type="EMBL" id="NYZ66130.1"/>
    </source>
</evidence>
<dbReference type="PRINTS" id="PR00420">
    <property type="entry name" value="RNGMNOXGNASE"/>
</dbReference>
<dbReference type="EMBL" id="JACCKB010000010">
    <property type="protein sequence ID" value="NYZ66130.1"/>
    <property type="molecule type" value="Genomic_DNA"/>
</dbReference>
<dbReference type="Gene3D" id="3.50.50.60">
    <property type="entry name" value="FAD/NAD(P)-binding domain"/>
    <property type="match status" value="2"/>
</dbReference>
<dbReference type="InterPro" id="IPR018168">
    <property type="entry name" value="Ubi_Hdrlase_CS"/>
</dbReference>
<comment type="caution">
    <text evidence="10">The sequence shown here is derived from an EMBL/GenBank/DDBJ whole genome shotgun (WGS) entry which is preliminary data.</text>
</comment>
<keyword evidence="6" id="KW-0560">Oxidoreductase</keyword>
<dbReference type="AlphaFoldDB" id="A0A853HWL2"/>
<evidence type="ECO:0000256" key="2">
    <source>
        <dbReference type="ARBA" id="ARBA00004749"/>
    </source>
</evidence>
<gene>
    <name evidence="10" type="ORF">H0A36_08905</name>
</gene>
<evidence type="ECO:0000259" key="9">
    <source>
        <dbReference type="Pfam" id="PF01494"/>
    </source>
</evidence>
<reference evidence="10 11" key="1">
    <citation type="submission" date="2020-07" db="EMBL/GenBank/DDBJ databases">
        <title>Endozoicomonas sp. nov., isolated from sediment.</title>
        <authorList>
            <person name="Gu T."/>
        </authorList>
    </citation>
    <scope>NUCLEOTIDE SEQUENCE [LARGE SCALE GENOMIC DNA]</scope>
    <source>
        <strain evidence="10 11">SM1973</strain>
    </source>
</reference>
<dbReference type="RefSeq" id="WP_180568159.1">
    <property type="nucleotide sequence ID" value="NZ_JACCKB010000010.1"/>
</dbReference>
<dbReference type="SUPFAM" id="SSF51905">
    <property type="entry name" value="FAD/NAD(P)-binding domain"/>
    <property type="match status" value="1"/>
</dbReference>
<evidence type="ECO:0000256" key="8">
    <source>
        <dbReference type="ARBA" id="ARBA00065734"/>
    </source>
</evidence>
<keyword evidence="5" id="KW-0274">FAD</keyword>
<evidence type="ECO:0000256" key="7">
    <source>
        <dbReference type="ARBA" id="ARBA00023033"/>
    </source>
</evidence>
<comment type="pathway">
    <text evidence="2">Cofactor biosynthesis; ubiquinone biosynthesis.</text>
</comment>
<dbReference type="PANTHER" id="PTHR43876:SF7">
    <property type="entry name" value="UBIQUINONE BIOSYNTHESIS MONOOXYGENASE COQ6, MITOCHONDRIAL"/>
    <property type="match status" value="1"/>
</dbReference>
<dbReference type="GO" id="GO:0016705">
    <property type="term" value="F:oxidoreductase activity, acting on paired donors, with incorporation or reduction of molecular oxygen"/>
    <property type="evidence" value="ECO:0007669"/>
    <property type="project" value="InterPro"/>
</dbReference>
<dbReference type="InterPro" id="IPR002938">
    <property type="entry name" value="FAD-bd"/>
</dbReference>
<protein>
    <submittedName>
        <fullName evidence="10">UbiH/UbiF/VisC/COQ6 family ubiquinone biosynthesis hydroxylase</fullName>
    </submittedName>
</protein>
<feature type="domain" description="FAD-binding" evidence="9">
    <location>
        <begin position="7"/>
        <end position="352"/>
    </location>
</feature>
<dbReference type="NCBIfam" id="TIGR01988">
    <property type="entry name" value="Ubi-OHases"/>
    <property type="match status" value="1"/>
</dbReference>
<dbReference type="Pfam" id="PF01494">
    <property type="entry name" value="FAD_binding_3"/>
    <property type="match status" value="1"/>
</dbReference>
<evidence type="ECO:0000313" key="11">
    <source>
        <dbReference type="Proteomes" id="UP000569732"/>
    </source>
</evidence>
<proteinExistence type="inferred from homology"/>